<dbReference type="EMBL" id="NCSJ02000181">
    <property type="protein sequence ID" value="RFU27995.1"/>
    <property type="molecule type" value="Genomic_DNA"/>
</dbReference>
<name>A0A3E2H3P6_SCYLI</name>
<evidence type="ECO:0000256" key="1">
    <source>
        <dbReference type="SAM" id="MobiDB-lite"/>
    </source>
</evidence>
<organism evidence="2 3">
    <name type="scientific">Scytalidium lignicola</name>
    <name type="common">Hyphomycete</name>
    <dbReference type="NCBI Taxonomy" id="5539"/>
    <lineage>
        <taxon>Eukaryota</taxon>
        <taxon>Fungi</taxon>
        <taxon>Dikarya</taxon>
        <taxon>Ascomycota</taxon>
        <taxon>Pezizomycotina</taxon>
        <taxon>Leotiomycetes</taxon>
        <taxon>Leotiomycetes incertae sedis</taxon>
        <taxon>Scytalidium</taxon>
    </lineage>
</organism>
<feature type="compositionally biased region" description="Acidic residues" evidence="1">
    <location>
        <begin position="36"/>
        <end position="56"/>
    </location>
</feature>
<reference evidence="2 3" key="1">
    <citation type="submission" date="2018-05" db="EMBL/GenBank/DDBJ databases">
        <title>Draft genome sequence of Scytalidium lignicola DSM 105466, a ubiquitous saprotrophic fungus.</title>
        <authorList>
            <person name="Buettner E."/>
            <person name="Gebauer A.M."/>
            <person name="Hofrichter M."/>
            <person name="Liers C."/>
            <person name="Kellner H."/>
        </authorList>
    </citation>
    <scope>NUCLEOTIDE SEQUENCE [LARGE SCALE GENOMIC DNA]</scope>
    <source>
        <strain evidence="2 3">DSM 105466</strain>
    </source>
</reference>
<feature type="non-terminal residue" evidence="2">
    <location>
        <position position="1"/>
    </location>
</feature>
<proteinExistence type="predicted"/>
<dbReference type="AlphaFoldDB" id="A0A3E2H3P6"/>
<protein>
    <submittedName>
        <fullName evidence="2">Uncharacterized protein</fullName>
    </submittedName>
</protein>
<accession>A0A3E2H3P6</accession>
<evidence type="ECO:0000313" key="3">
    <source>
        <dbReference type="Proteomes" id="UP000258309"/>
    </source>
</evidence>
<comment type="caution">
    <text evidence="2">The sequence shown here is derived from an EMBL/GenBank/DDBJ whole genome shotgun (WGS) entry which is preliminary data.</text>
</comment>
<gene>
    <name evidence="2" type="ORF">B7463_g8341</name>
</gene>
<feature type="region of interest" description="Disordered" evidence="1">
    <location>
        <begin position="1"/>
        <end position="66"/>
    </location>
</feature>
<dbReference type="Proteomes" id="UP000258309">
    <property type="component" value="Unassembled WGS sequence"/>
</dbReference>
<feature type="non-terminal residue" evidence="2">
    <location>
        <position position="184"/>
    </location>
</feature>
<sequence length="184" mass="20655">MSQEQTYRLISDDNNDAEGFSGDLEESVEVSKEGSDDNPEEGSSEERSEEEQEDSSENLNVENTDIQDRVLEEVVIPLKQMVQSLAGSAVGESSRAAGEKPVLSLPVIKEVEKPPRELSLKLDPEPELEAEEDLELMALQREVKVAKPDFFTGNQRKLKPYLTQVGTYFTLNNHVMPEDKQKML</sequence>
<evidence type="ECO:0000313" key="2">
    <source>
        <dbReference type="EMBL" id="RFU27995.1"/>
    </source>
</evidence>
<keyword evidence="3" id="KW-1185">Reference proteome</keyword>